<dbReference type="PANTHER" id="PTHR24414:SF184">
    <property type="entry name" value="GALACTOSE OXIDASE_KELCH REPEAT SUPERFAMILY PROTEIN"/>
    <property type="match status" value="1"/>
</dbReference>
<dbReference type="Gene3D" id="2.120.10.80">
    <property type="entry name" value="Kelch-type beta propeller"/>
    <property type="match status" value="1"/>
</dbReference>
<evidence type="ECO:0000259" key="1">
    <source>
        <dbReference type="Pfam" id="PF25210"/>
    </source>
</evidence>
<dbReference type="Proteomes" id="UP000467841">
    <property type="component" value="Unassembled WGS sequence"/>
</dbReference>
<reference evidence="2" key="1">
    <citation type="submission" date="2020-01" db="EMBL/GenBank/DDBJ databases">
        <authorList>
            <person name="Mishra B."/>
        </authorList>
    </citation>
    <scope>NUCLEOTIDE SEQUENCE [LARGE SCALE GENOMIC DNA]</scope>
</reference>
<organism evidence="2 3">
    <name type="scientific">Microthlaspi erraticum</name>
    <dbReference type="NCBI Taxonomy" id="1685480"/>
    <lineage>
        <taxon>Eukaryota</taxon>
        <taxon>Viridiplantae</taxon>
        <taxon>Streptophyta</taxon>
        <taxon>Embryophyta</taxon>
        <taxon>Tracheophyta</taxon>
        <taxon>Spermatophyta</taxon>
        <taxon>Magnoliopsida</taxon>
        <taxon>eudicotyledons</taxon>
        <taxon>Gunneridae</taxon>
        <taxon>Pentapetalae</taxon>
        <taxon>rosids</taxon>
        <taxon>malvids</taxon>
        <taxon>Brassicales</taxon>
        <taxon>Brassicaceae</taxon>
        <taxon>Coluteocarpeae</taxon>
        <taxon>Microthlaspi</taxon>
    </lineage>
</organism>
<protein>
    <recommendedName>
        <fullName evidence="1">FKB95-like N-terminal Kelch domain-containing protein</fullName>
    </recommendedName>
</protein>
<dbReference type="AlphaFoldDB" id="A0A6D2KHS6"/>
<feature type="domain" description="FKB95-like N-terminal Kelch" evidence="1">
    <location>
        <begin position="72"/>
        <end position="344"/>
    </location>
</feature>
<dbReference type="InterPro" id="IPR050354">
    <property type="entry name" value="F-box/kelch-repeat_ARATH"/>
</dbReference>
<dbReference type="InterPro" id="IPR057499">
    <property type="entry name" value="Kelch_FKB95"/>
</dbReference>
<sequence>MSLRIFSLEEDFFELRGLSLEEDFLERRGADGGGLSSFLGGGDRCGEVDLRGETDLCGEKDGFLVGKACPYLQRKPDKTLTNNTKSAGYVLARAPVPDYPPYDEFERHLSVGSCIYRLSRWGPSSHVPIMDCRSHTWAEAPKPSFPADVRISSGSVFDHKIYVLARYKDGYIGMNYFAVFDTETQSWDPLLLPCTGKHVSLRDCKSVCIDGKFYLTATGSDVVVYDPKEGRWDLITSGMDRFMFGDSYCVIGNVLYSASAEKLQWYDGEVHEWRDLQGLVGLPKIRIDRHVTLADYGGKMVVLWKNETTCDDEMSQIWCAEIALERSEKGCEILGRVEWFDVVLTSHEECRFFKGCCCYCLMNASLARVA</sequence>
<evidence type="ECO:0000313" key="2">
    <source>
        <dbReference type="EMBL" id="CAA7047255.1"/>
    </source>
</evidence>
<dbReference type="SUPFAM" id="SSF117281">
    <property type="entry name" value="Kelch motif"/>
    <property type="match status" value="1"/>
</dbReference>
<dbReference type="EMBL" id="CACVBM020001370">
    <property type="protein sequence ID" value="CAA7047255.1"/>
    <property type="molecule type" value="Genomic_DNA"/>
</dbReference>
<dbReference type="Pfam" id="PF25210">
    <property type="entry name" value="Kelch_FKB95"/>
    <property type="match status" value="1"/>
</dbReference>
<proteinExistence type="predicted"/>
<dbReference type="PANTHER" id="PTHR24414">
    <property type="entry name" value="F-BOX/KELCH-REPEAT PROTEIN SKIP4"/>
    <property type="match status" value="1"/>
</dbReference>
<dbReference type="InterPro" id="IPR015915">
    <property type="entry name" value="Kelch-typ_b-propeller"/>
</dbReference>
<comment type="caution">
    <text evidence="2">The sequence shown here is derived from an EMBL/GenBank/DDBJ whole genome shotgun (WGS) entry which is preliminary data.</text>
</comment>
<keyword evidence="3" id="KW-1185">Reference proteome</keyword>
<gene>
    <name evidence="2" type="ORF">MERR_LOCUS34490</name>
</gene>
<accession>A0A6D2KHS6</accession>
<name>A0A6D2KHS6_9BRAS</name>
<evidence type="ECO:0000313" key="3">
    <source>
        <dbReference type="Proteomes" id="UP000467841"/>
    </source>
</evidence>